<protein>
    <submittedName>
        <fullName evidence="8">Prolipoprotein diacylglyceryl transferase</fullName>
    </submittedName>
</protein>
<feature type="transmembrane region" description="Helical" evidence="7">
    <location>
        <begin position="191"/>
        <end position="209"/>
    </location>
</feature>
<evidence type="ECO:0000256" key="4">
    <source>
        <dbReference type="ARBA" id="ARBA00022692"/>
    </source>
</evidence>
<feature type="transmembrane region" description="Helical" evidence="7">
    <location>
        <begin position="85"/>
        <end position="104"/>
    </location>
</feature>
<evidence type="ECO:0000256" key="3">
    <source>
        <dbReference type="ARBA" id="ARBA00022679"/>
    </source>
</evidence>
<feature type="transmembrane region" description="Helical" evidence="7">
    <location>
        <begin position="116"/>
        <end position="143"/>
    </location>
</feature>
<comment type="similarity">
    <text evidence="1">Belongs to the Lgt family.</text>
</comment>
<dbReference type="Pfam" id="PF01790">
    <property type="entry name" value="LGT"/>
    <property type="match status" value="1"/>
</dbReference>
<organism evidence="8 9">
    <name type="scientific">Candidatus Daviesbacteria bacterium GW2011_GWC2_40_12</name>
    <dbReference type="NCBI Taxonomy" id="1618431"/>
    <lineage>
        <taxon>Bacteria</taxon>
        <taxon>Candidatus Daviesiibacteriota</taxon>
    </lineage>
</organism>
<gene>
    <name evidence="8" type="ORF">UT77_C0018G0004</name>
</gene>
<evidence type="ECO:0000256" key="5">
    <source>
        <dbReference type="ARBA" id="ARBA00022989"/>
    </source>
</evidence>
<evidence type="ECO:0000256" key="1">
    <source>
        <dbReference type="ARBA" id="ARBA00007150"/>
    </source>
</evidence>
<name>A0A0G0QU32_9BACT</name>
<evidence type="ECO:0000313" key="9">
    <source>
        <dbReference type="Proteomes" id="UP000034881"/>
    </source>
</evidence>
<proteinExistence type="inferred from homology"/>
<evidence type="ECO:0000256" key="7">
    <source>
        <dbReference type="SAM" id="Phobius"/>
    </source>
</evidence>
<accession>A0A0G0QU32</accession>
<reference evidence="8 9" key="1">
    <citation type="journal article" date="2015" name="Nature">
        <title>rRNA introns, odd ribosomes, and small enigmatic genomes across a large radiation of phyla.</title>
        <authorList>
            <person name="Brown C.T."/>
            <person name="Hug L.A."/>
            <person name="Thomas B.C."/>
            <person name="Sharon I."/>
            <person name="Castelle C.J."/>
            <person name="Singh A."/>
            <person name="Wilkins M.J."/>
            <person name="Williams K.H."/>
            <person name="Banfield J.F."/>
        </authorList>
    </citation>
    <scope>NUCLEOTIDE SEQUENCE [LARGE SCALE GENOMIC DNA]</scope>
</reference>
<dbReference type="GO" id="GO:0008961">
    <property type="term" value="F:phosphatidylglycerol-prolipoprotein diacylglyceryl transferase activity"/>
    <property type="evidence" value="ECO:0007669"/>
    <property type="project" value="InterPro"/>
</dbReference>
<dbReference type="PANTHER" id="PTHR30589:SF0">
    <property type="entry name" value="PHOSPHATIDYLGLYCEROL--PROLIPOPROTEIN DIACYLGLYCERYL TRANSFERASE"/>
    <property type="match status" value="1"/>
</dbReference>
<evidence type="ECO:0000313" key="8">
    <source>
        <dbReference type="EMBL" id="KKR40851.1"/>
    </source>
</evidence>
<sequence length="300" mass="33961">MLPVLFSIGNISLTSFSVFLAIGIFFGMMLVWRLARAWDLNEEKTLDLILLTFLGGVIGARLYFAVANLPLFIDNPLDLFFPGKIPGFSFWGAFLGGWLSLYFFSRRLKLDFLHIVDIAIVGLLGGLIFSDIGCFLGGCYIGAASKAPFAVNMVGFVGKRWPIQIAEALLLVLVLLKIWSKATHFHLRGKIASLGLIYIGAIKLILEPFKQDHQQIFFPIILIFLGLFIFYKVTKQNPLRQFKAFVSIFVGIITSPKVRKEVVQKVIKSCYNQSVAISWRIRNFKKTLRRLNVRFSRKNT</sequence>
<dbReference type="Proteomes" id="UP000034881">
    <property type="component" value="Unassembled WGS sequence"/>
</dbReference>
<feature type="transmembrane region" description="Helical" evidence="7">
    <location>
        <begin position="12"/>
        <end position="34"/>
    </location>
</feature>
<dbReference type="AlphaFoldDB" id="A0A0G0QU32"/>
<keyword evidence="4 7" id="KW-0812">Transmembrane</keyword>
<keyword evidence="2" id="KW-1003">Cell membrane</keyword>
<keyword evidence="6 7" id="KW-0472">Membrane</keyword>
<feature type="transmembrane region" description="Helical" evidence="7">
    <location>
        <begin position="163"/>
        <end position="179"/>
    </location>
</feature>
<keyword evidence="3 8" id="KW-0808">Transferase</keyword>
<comment type="caution">
    <text evidence="8">The sequence shown here is derived from an EMBL/GenBank/DDBJ whole genome shotgun (WGS) entry which is preliminary data.</text>
</comment>
<evidence type="ECO:0000256" key="2">
    <source>
        <dbReference type="ARBA" id="ARBA00022475"/>
    </source>
</evidence>
<dbReference type="InterPro" id="IPR001640">
    <property type="entry name" value="Lgt"/>
</dbReference>
<dbReference type="PANTHER" id="PTHR30589">
    <property type="entry name" value="PROLIPOPROTEIN DIACYLGLYCERYL TRANSFERASE"/>
    <property type="match status" value="1"/>
</dbReference>
<dbReference type="GO" id="GO:0005886">
    <property type="term" value="C:plasma membrane"/>
    <property type="evidence" value="ECO:0007669"/>
    <property type="project" value="InterPro"/>
</dbReference>
<feature type="transmembrane region" description="Helical" evidence="7">
    <location>
        <begin position="46"/>
        <end position="65"/>
    </location>
</feature>
<dbReference type="EMBL" id="LBYB01000018">
    <property type="protein sequence ID" value="KKR40851.1"/>
    <property type="molecule type" value="Genomic_DNA"/>
</dbReference>
<feature type="transmembrane region" description="Helical" evidence="7">
    <location>
        <begin position="215"/>
        <end position="233"/>
    </location>
</feature>
<keyword evidence="5 7" id="KW-1133">Transmembrane helix</keyword>
<keyword evidence="8" id="KW-0449">Lipoprotein</keyword>
<evidence type="ECO:0000256" key="6">
    <source>
        <dbReference type="ARBA" id="ARBA00023136"/>
    </source>
</evidence>
<dbReference type="GO" id="GO:0042158">
    <property type="term" value="P:lipoprotein biosynthetic process"/>
    <property type="evidence" value="ECO:0007669"/>
    <property type="project" value="InterPro"/>
</dbReference>